<protein>
    <submittedName>
        <fullName evidence="1">Uncharacterized protein</fullName>
    </submittedName>
</protein>
<feature type="non-terminal residue" evidence="1">
    <location>
        <position position="1"/>
    </location>
</feature>
<keyword evidence="2" id="KW-1185">Reference proteome</keyword>
<organism evidence="1 2">
    <name type="scientific">Pristionchus fissidentatus</name>
    <dbReference type="NCBI Taxonomy" id="1538716"/>
    <lineage>
        <taxon>Eukaryota</taxon>
        <taxon>Metazoa</taxon>
        <taxon>Ecdysozoa</taxon>
        <taxon>Nematoda</taxon>
        <taxon>Chromadorea</taxon>
        <taxon>Rhabditida</taxon>
        <taxon>Rhabditina</taxon>
        <taxon>Diplogasteromorpha</taxon>
        <taxon>Diplogasteroidea</taxon>
        <taxon>Neodiplogasteridae</taxon>
        <taxon>Pristionchus</taxon>
    </lineage>
</organism>
<accession>A0AAV5VPM1</accession>
<evidence type="ECO:0000313" key="1">
    <source>
        <dbReference type="EMBL" id="GMT21500.1"/>
    </source>
</evidence>
<dbReference type="AlphaFoldDB" id="A0AAV5VPM1"/>
<reference evidence="1" key="1">
    <citation type="submission" date="2023-10" db="EMBL/GenBank/DDBJ databases">
        <title>Genome assembly of Pristionchus species.</title>
        <authorList>
            <person name="Yoshida K."/>
            <person name="Sommer R.J."/>
        </authorList>
    </citation>
    <scope>NUCLEOTIDE SEQUENCE</scope>
    <source>
        <strain evidence="1">RS5133</strain>
    </source>
</reference>
<name>A0AAV5VPM1_9BILA</name>
<proteinExistence type="predicted"/>
<dbReference type="Proteomes" id="UP001432322">
    <property type="component" value="Unassembled WGS sequence"/>
</dbReference>
<dbReference type="EMBL" id="BTSY01000004">
    <property type="protein sequence ID" value="GMT21500.1"/>
    <property type="molecule type" value="Genomic_DNA"/>
</dbReference>
<gene>
    <name evidence="1" type="ORF">PFISCL1PPCAC_12797</name>
</gene>
<evidence type="ECO:0000313" key="2">
    <source>
        <dbReference type="Proteomes" id="UP001432322"/>
    </source>
</evidence>
<comment type="caution">
    <text evidence="1">The sequence shown here is derived from an EMBL/GenBank/DDBJ whole genome shotgun (WGS) entry which is preliminary data.</text>
</comment>
<sequence>VYKHFSENKEKKATCSWRENNHRNGRPVVRGVLNPSSSVTLEESKAILHYEGFLYHVGTPVCNAHKKYLQESTAQMLVEEKGFNLDPPPIGGLLSNSPRLEKQTITQASANSQEMRMSSQQEDEVTEQWVDVDQDVVDAFRAFATAAGETRLTSKSTFGELRHRTQEKKTCAARRLLDVIFQIAGKSDWRNFKCDVLTSSMSDIYTMKSSHKVVLLSWRPFRRDS</sequence>